<dbReference type="InterPro" id="IPR004919">
    <property type="entry name" value="GmrSD_N"/>
</dbReference>
<dbReference type="RefSeq" id="WP_321547749.1">
    <property type="nucleotide sequence ID" value="NZ_JAXIVS010000007.1"/>
</dbReference>
<evidence type="ECO:0000313" key="2">
    <source>
        <dbReference type="EMBL" id="MDY7229026.1"/>
    </source>
</evidence>
<dbReference type="Pfam" id="PF03235">
    <property type="entry name" value="GmrSD_N"/>
    <property type="match status" value="1"/>
</dbReference>
<protein>
    <submittedName>
        <fullName evidence="2">DUF262 domain-containing protein</fullName>
    </submittedName>
</protein>
<evidence type="ECO:0000313" key="3">
    <source>
        <dbReference type="Proteomes" id="UP001291309"/>
    </source>
</evidence>
<dbReference type="PANTHER" id="PTHR39639:SF1">
    <property type="entry name" value="DUF262 DOMAIN-CONTAINING PROTEIN"/>
    <property type="match status" value="1"/>
</dbReference>
<dbReference type="EMBL" id="JAXIVS010000007">
    <property type="protein sequence ID" value="MDY7229026.1"/>
    <property type="molecule type" value="Genomic_DNA"/>
</dbReference>
<organism evidence="2 3">
    <name type="scientific">Hyalangium rubrum</name>
    <dbReference type="NCBI Taxonomy" id="3103134"/>
    <lineage>
        <taxon>Bacteria</taxon>
        <taxon>Pseudomonadati</taxon>
        <taxon>Myxococcota</taxon>
        <taxon>Myxococcia</taxon>
        <taxon>Myxococcales</taxon>
        <taxon>Cystobacterineae</taxon>
        <taxon>Archangiaceae</taxon>
        <taxon>Hyalangium</taxon>
    </lineage>
</organism>
<evidence type="ECO:0000259" key="1">
    <source>
        <dbReference type="Pfam" id="PF03235"/>
    </source>
</evidence>
<reference evidence="2 3" key="1">
    <citation type="submission" date="2023-12" db="EMBL/GenBank/DDBJ databases">
        <title>the genome sequence of Hyalangium sp. s54d21.</title>
        <authorList>
            <person name="Zhang X."/>
        </authorList>
    </citation>
    <scope>NUCLEOTIDE SEQUENCE [LARGE SCALE GENOMIC DNA]</scope>
    <source>
        <strain evidence="3">s54d21</strain>
    </source>
</reference>
<name>A0ABU5H6C6_9BACT</name>
<proteinExistence type="predicted"/>
<gene>
    <name evidence="2" type="ORF">SYV04_21620</name>
</gene>
<dbReference type="PANTHER" id="PTHR39639">
    <property type="entry name" value="CHROMOSOME 16, WHOLE GENOME SHOTGUN SEQUENCE"/>
    <property type="match status" value="1"/>
</dbReference>
<feature type="domain" description="GmrSD restriction endonucleases N-terminal" evidence="1">
    <location>
        <begin position="49"/>
        <end position="186"/>
    </location>
</feature>
<comment type="caution">
    <text evidence="2">The sequence shown here is derived from an EMBL/GenBank/DDBJ whole genome shotgun (WGS) entry which is preliminary data.</text>
</comment>
<sequence length="356" mass="41585">MQQLRLISEQEKQEAEEQIVEKQRDVDYDTKEYPVETVVQKYLEGKDEDENEIFIPDYQRDFAWDVKRQSKFIESVLIGLPIPYVFVADAHENPGRLEIVDGSQRIRTLAAFLSGDLVLSEMEKLNKLNGFRYQDLPLSRQRRFNRRTIRMIELTEMADEEVRRDIFERINTGSEELNDMEKRRGILEGPLTDFLSECAQEPLLARLAPLPQAAIRRREREEFILRFFAYLNNYTAFKHNVNDFLNDYLKTNQGTFDRATMKAEFVRMLEFVARYLPNGFKKARGHTRTPRIRFEAIAVGVALALRQIADLVPQSVTWVESDEFRELTTSDASNSRVKVVKRIEYVRNNLLAGSSG</sequence>
<accession>A0ABU5H6C6</accession>
<dbReference type="Proteomes" id="UP001291309">
    <property type="component" value="Unassembled WGS sequence"/>
</dbReference>
<keyword evidence="3" id="KW-1185">Reference proteome</keyword>